<evidence type="ECO:0000259" key="6">
    <source>
        <dbReference type="Pfam" id="PF07980"/>
    </source>
</evidence>
<keyword evidence="3" id="KW-0732">Signal</keyword>
<evidence type="ECO:0000313" key="9">
    <source>
        <dbReference type="Proteomes" id="UP001170959"/>
    </source>
</evidence>
<feature type="domain" description="SusD-like N-terminal" evidence="7">
    <location>
        <begin position="28"/>
        <end position="223"/>
    </location>
</feature>
<dbReference type="SUPFAM" id="SSF48452">
    <property type="entry name" value="TPR-like"/>
    <property type="match status" value="1"/>
</dbReference>
<dbReference type="PROSITE" id="PS51257">
    <property type="entry name" value="PROKAR_LIPOPROTEIN"/>
    <property type="match status" value="1"/>
</dbReference>
<comment type="subcellular location">
    <subcellularLocation>
        <location evidence="1">Cell outer membrane</location>
    </subcellularLocation>
</comment>
<dbReference type="GO" id="GO:0009279">
    <property type="term" value="C:cell outer membrane"/>
    <property type="evidence" value="ECO:0007669"/>
    <property type="project" value="UniProtKB-SubCell"/>
</dbReference>
<dbReference type="Proteomes" id="UP001170959">
    <property type="component" value="Unassembled WGS sequence"/>
</dbReference>
<keyword evidence="4" id="KW-0472">Membrane</keyword>
<gene>
    <name evidence="8" type="ORF">HX001_07730</name>
</gene>
<evidence type="ECO:0000313" key="8">
    <source>
        <dbReference type="EMBL" id="MDM1072377.1"/>
    </source>
</evidence>
<name>A0AAJ1V7X7_9FLAO</name>
<accession>A0AAJ1V7X7</accession>
<reference evidence="8" key="2">
    <citation type="journal article" date="2022" name="Sci. Total Environ.">
        <title>Prevalence, transmission, and molecular epidemiology of tet(X)-positive bacteria among humans, animals, and environmental niches in China: An epidemiological, and genomic-based study.</title>
        <authorList>
            <person name="Dong N."/>
            <person name="Zeng Y."/>
            <person name="Cai C."/>
            <person name="Sun C."/>
            <person name="Lu J."/>
            <person name="Liu C."/>
            <person name="Zhou H."/>
            <person name="Sun Q."/>
            <person name="Shu L."/>
            <person name="Wang H."/>
            <person name="Wang Y."/>
            <person name="Wang S."/>
            <person name="Wu C."/>
            <person name="Chan E.W."/>
            <person name="Chen G."/>
            <person name="Shen Z."/>
            <person name="Chen S."/>
            <person name="Zhang R."/>
        </authorList>
    </citation>
    <scope>NUCLEOTIDE SEQUENCE</scope>
    <source>
        <strain evidence="8">R655-4</strain>
    </source>
</reference>
<dbReference type="Pfam" id="PF14322">
    <property type="entry name" value="SusD-like_3"/>
    <property type="match status" value="1"/>
</dbReference>
<dbReference type="RefSeq" id="WP_159154975.1">
    <property type="nucleotide sequence ID" value="NZ_CP013210.1"/>
</dbReference>
<feature type="domain" description="RagB/SusD" evidence="6">
    <location>
        <begin position="326"/>
        <end position="470"/>
    </location>
</feature>
<comment type="caution">
    <text evidence="8">The sequence shown here is derived from an EMBL/GenBank/DDBJ whole genome shotgun (WGS) entry which is preliminary data.</text>
</comment>
<dbReference type="InterPro" id="IPR012944">
    <property type="entry name" value="SusD_RagB_dom"/>
</dbReference>
<keyword evidence="5" id="KW-0998">Cell outer membrane</keyword>
<protein>
    <submittedName>
        <fullName evidence="8">RagB/SusD family nutrient uptake outer membrane protein</fullName>
    </submittedName>
</protein>
<reference evidence="8" key="1">
    <citation type="submission" date="2020-06" db="EMBL/GenBank/DDBJ databases">
        <authorList>
            <person name="Dong N."/>
        </authorList>
    </citation>
    <scope>NUCLEOTIDE SEQUENCE</scope>
    <source>
        <strain evidence="8">R655-4</strain>
    </source>
</reference>
<comment type="similarity">
    <text evidence="2">Belongs to the SusD family.</text>
</comment>
<evidence type="ECO:0000256" key="1">
    <source>
        <dbReference type="ARBA" id="ARBA00004442"/>
    </source>
</evidence>
<sequence>MKKILLGISIASSLFLFQSCNEDDYLTREPSETISTPNVEQKVNGMFATMIVTGSGGTTAHEDFGQKGVDIFTDMLQSDLALSRNVYNRYASFASYGSTSDFTSTNNYIPWRYYYKIIYSANDIMNDLGGDTPKLETDIDKVYYGQALAMRGYAYFYLLQLFTKEYDPAAKGVPMVTSIKQENAPMKTQKEIYDLIISDLTKAEGYLEGAVRSNKIKVDQDVARGLLAYTYAAMNENQKAAEYSKKLMDSGYPLTTKEELTGGFNTVENKSWIWGADITTEMSIDLISWWGQMDWYTYSYQAFGDYKCIDDNLRNSISNDDVRKNQFKQMVAGYWMGSDKFYDKGRVRLGARIIQADYIFMRVDEFYMLYAEAMAKSGNEAAAKSTLKTLLASRITDLSFIDSLSGSALLDEIYHQTRIEFWAEGKSYLAMKRNKKDVVRGANHNALANQTIKFTDDRLTFRIPQAEVINNPDL</sequence>
<evidence type="ECO:0000256" key="3">
    <source>
        <dbReference type="ARBA" id="ARBA00022729"/>
    </source>
</evidence>
<dbReference type="Pfam" id="PF07980">
    <property type="entry name" value="SusD_RagB"/>
    <property type="match status" value="1"/>
</dbReference>
<dbReference type="AlphaFoldDB" id="A0AAJ1V7X7"/>
<dbReference type="InterPro" id="IPR011990">
    <property type="entry name" value="TPR-like_helical_dom_sf"/>
</dbReference>
<evidence type="ECO:0000256" key="2">
    <source>
        <dbReference type="ARBA" id="ARBA00006275"/>
    </source>
</evidence>
<evidence type="ECO:0000259" key="7">
    <source>
        <dbReference type="Pfam" id="PF14322"/>
    </source>
</evidence>
<evidence type="ECO:0000256" key="5">
    <source>
        <dbReference type="ARBA" id="ARBA00023237"/>
    </source>
</evidence>
<organism evidence="8 9">
    <name type="scientific">Empedobacter brevis</name>
    <dbReference type="NCBI Taxonomy" id="247"/>
    <lineage>
        <taxon>Bacteria</taxon>
        <taxon>Pseudomonadati</taxon>
        <taxon>Bacteroidota</taxon>
        <taxon>Flavobacteriia</taxon>
        <taxon>Flavobacteriales</taxon>
        <taxon>Weeksellaceae</taxon>
        <taxon>Empedobacter</taxon>
    </lineage>
</organism>
<dbReference type="EMBL" id="JACAGJ010000003">
    <property type="protein sequence ID" value="MDM1072377.1"/>
    <property type="molecule type" value="Genomic_DNA"/>
</dbReference>
<dbReference type="InterPro" id="IPR033985">
    <property type="entry name" value="SusD-like_N"/>
</dbReference>
<dbReference type="Gene3D" id="1.25.40.390">
    <property type="match status" value="1"/>
</dbReference>
<proteinExistence type="inferred from homology"/>
<evidence type="ECO:0000256" key="4">
    <source>
        <dbReference type="ARBA" id="ARBA00023136"/>
    </source>
</evidence>